<evidence type="ECO:0000256" key="1">
    <source>
        <dbReference type="SAM" id="Phobius"/>
    </source>
</evidence>
<dbReference type="Proteomes" id="UP000198999">
    <property type="component" value="Unassembled WGS sequence"/>
</dbReference>
<evidence type="ECO:0000313" key="2">
    <source>
        <dbReference type="EMBL" id="SEQ44981.1"/>
    </source>
</evidence>
<proteinExistence type="predicted"/>
<dbReference type="EMBL" id="FOFN01000002">
    <property type="protein sequence ID" value="SEQ44981.1"/>
    <property type="molecule type" value="Genomic_DNA"/>
</dbReference>
<dbReference type="PANTHER" id="PTHR37947:SF1">
    <property type="entry name" value="BLL2462 PROTEIN"/>
    <property type="match status" value="1"/>
</dbReference>
<keyword evidence="1" id="KW-0812">Transmembrane</keyword>
<gene>
    <name evidence="2" type="ORF">SAMN05421824_1675</name>
</gene>
<dbReference type="STRING" id="419940.SAMN05421824_1675"/>
<organism evidence="2 3">
    <name type="scientific">Hyunsoonleella jejuensis</name>
    <dbReference type="NCBI Taxonomy" id="419940"/>
    <lineage>
        <taxon>Bacteria</taxon>
        <taxon>Pseudomonadati</taxon>
        <taxon>Bacteroidota</taxon>
        <taxon>Flavobacteriia</taxon>
        <taxon>Flavobacteriales</taxon>
        <taxon>Flavobacteriaceae</taxon>
    </lineage>
</organism>
<feature type="transmembrane region" description="Helical" evidence="1">
    <location>
        <begin position="6"/>
        <end position="22"/>
    </location>
</feature>
<evidence type="ECO:0000313" key="3">
    <source>
        <dbReference type="Proteomes" id="UP000198999"/>
    </source>
</evidence>
<name>A0A1H9G4H9_9FLAO</name>
<evidence type="ECO:0008006" key="4">
    <source>
        <dbReference type="Google" id="ProtNLM"/>
    </source>
</evidence>
<dbReference type="RefSeq" id="WP_092578443.1">
    <property type="nucleotide sequence ID" value="NZ_FOFN01000002.1"/>
</dbReference>
<accession>A0A1H9G4H9</accession>
<sequence>MQTETLLYIILSGIIALLVALFQYMYKSKHKGKLTFVFTLLRFLSVFAILLLLINPKFNQVKVYTEKPKLVIAIDNSNSIAHLKQNDNAIEALNRIRQNQELNNNFDIEVFKFDENMQQSDSLDFKSTSSNIDKALRQLSGMYKTDVAPIVLISDGNQTFGNDFSVANTYSQPVYPVILGDTVTYTDLKIQQLNVNKYAFLKNRFPVEAIVVYQGNSVVRSKFTVNQGDRVLFSKVIEFSKTENSKVINLTLSASSVGVKSYSATLQSIDNEKNTINNTKNFAVEVIDQKTKIALVSDFPHPDLGALKKSIESNEQRSVEIFKPNQVSSKINDFQLVVLYQPNNAFTELYKLLKSEKKNIFTIVGTKTILGFLNKTEPTFNIKATGQNEDFQALLNSNYAPFLVEDINFESFPPLKGPFGDVNFEVPFETILEKSVLGISKNAPLLATIENNNRRMAVLFGENIWQWRAQSYLNESSFNPFDDFLGKLVQYLASNQSKSRLTVDYESFYTGSGNIILKAQIFDKNYQFDERQSLELILRNTISKETSTIPFVLRNNNYQVDLRGLEASKYNFTVQSNNGNISKSGSFEVLEYNIEQQFLNADVTKLNQLATNTNAKSFFTDDLSALTSELISNEAYKPIQKSNKNTVPLIDWKYLLGLIVLTLSAEWFLRKYNGLI</sequence>
<protein>
    <recommendedName>
        <fullName evidence="4">VWA domain-containing protein</fullName>
    </recommendedName>
</protein>
<dbReference type="AlphaFoldDB" id="A0A1H9G4H9"/>
<reference evidence="2 3" key="1">
    <citation type="submission" date="2016-10" db="EMBL/GenBank/DDBJ databases">
        <authorList>
            <person name="de Groot N.N."/>
        </authorList>
    </citation>
    <scope>NUCLEOTIDE SEQUENCE [LARGE SCALE GENOMIC DNA]</scope>
    <source>
        <strain evidence="2 3">DSM 21035</strain>
    </source>
</reference>
<feature type="transmembrane region" description="Helical" evidence="1">
    <location>
        <begin position="34"/>
        <end position="54"/>
    </location>
</feature>
<keyword evidence="1" id="KW-0472">Membrane</keyword>
<dbReference type="OrthoDB" id="9763076at2"/>
<dbReference type="PANTHER" id="PTHR37947">
    <property type="entry name" value="BLL2462 PROTEIN"/>
    <property type="match status" value="1"/>
</dbReference>
<keyword evidence="3" id="KW-1185">Reference proteome</keyword>
<keyword evidence="1" id="KW-1133">Transmembrane helix</keyword>